<feature type="transmembrane region" description="Helical" evidence="1">
    <location>
        <begin position="249"/>
        <end position="269"/>
    </location>
</feature>
<evidence type="ECO:0000256" key="1">
    <source>
        <dbReference type="SAM" id="Phobius"/>
    </source>
</evidence>
<dbReference type="Proteomes" id="UP000655994">
    <property type="component" value="Unassembled WGS sequence"/>
</dbReference>
<proteinExistence type="predicted"/>
<accession>A0A8I1G6L6</accession>
<keyword evidence="1" id="KW-0812">Transmembrane</keyword>
<keyword evidence="5" id="KW-1185">Reference proteome</keyword>
<feature type="transmembrane region" description="Helical" evidence="1">
    <location>
        <begin position="59"/>
        <end position="79"/>
    </location>
</feature>
<keyword evidence="1" id="KW-0472">Membrane</keyword>
<evidence type="ECO:0000313" key="5">
    <source>
        <dbReference type="Proteomes" id="UP000655994"/>
    </source>
</evidence>
<reference evidence="3 5" key="1">
    <citation type="submission" date="2020-09" db="EMBL/GenBank/DDBJ databases">
        <title>Draft Genomes of Bacterial Isolates from North Pond Shallow Sediments.</title>
        <authorList>
            <person name="Kiel Reese B."/>
            <person name="Mullis M."/>
            <person name="Weisend R.E."/>
        </authorList>
    </citation>
    <scope>NUCLEOTIDE SEQUENCE</scope>
    <source>
        <strain evidence="3">KJE-2</strain>
        <strain evidence="2 5">KJE-3</strain>
    </source>
</reference>
<feature type="transmembrane region" description="Helical" evidence="1">
    <location>
        <begin position="100"/>
        <end position="126"/>
    </location>
</feature>
<gene>
    <name evidence="2" type="ORF">JHC10_00960</name>
    <name evidence="3" type="ORF">JHC11_12580</name>
</gene>
<feature type="transmembrane region" description="Helical" evidence="1">
    <location>
        <begin position="212"/>
        <end position="228"/>
    </location>
</feature>
<dbReference type="EMBL" id="JAEMOP010000009">
    <property type="protein sequence ID" value="MBJ7316823.1"/>
    <property type="molecule type" value="Genomic_DNA"/>
</dbReference>
<comment type="caution">
    <text evidence="3">The sequence shown here is derived from an EMBL/GenBank/DDBJ whole genome shotgun (WGS) entry which is preliminary data.</text>
</comment>
<dbReference type="PROSITE" id="PS51257">
    <property type="entry name" value="PROKAR_LIPOPROTEIN"/>
    <property type="match status" value="1"/>
</dbReference>
<dbReference type="AlphaFoldDB" id="A0A8I1G6L6"/>
<feature type="transmembrane region" description="Helical" evidence="1">
    <location>
        <begin position="156"/>
        <end position="178"/>
    </location>
</feature>
<feature type="transmembrane region" description="Helical" evidence="1">
    <location>
        <begin position="185"/>
        <end position="206"/>
    </location>
</feature>
<name>A0A8I1G6L6_9GAMM</name>
<protein>
    <submittedName>
        <fullName evidence="3">Uncharacterized protein</fullName>
    </submittedName>
</protein>
<evidence type="ECO:0000313" key="2">
    <source>
        <dbReference type="EMBL" id="MBJ7265503.1"/>
    </source>
</evidence>
<sequence length="520" mass="56932">MQKIPLHLSKKSADPYHPALFWGLTAVLVSCYLILTMASGSTDSLVDGDVVFTIASDPFWGSMITLAIIVITVGIAYLSPESSALALKERLQKSQSIRSTLIRTVVYFLALALVMIAAVATVSYHLSITIGGPLYYFLVPGEMPMGSTFQRYADEVLLIASLSALLSTWSTSVSTVLWRKVMPAIGVFFIGVVLVDTAAQVAGFWGAEVSRSFQALLWICAATTIFIFHRRHRNVINKSWRKPKSLGTAAAYIAALFILTPALTPSVTITKTLDQMTMLIALSKGGDPAFTCGEEFHDNAVCWPVSLLQSAGIPVTAERVTALHALNGNLIALVSVRNLVAEINKSDHDFSFDQEQLAKVIAFSTRNHTSYLISLKQAGYPVERSWISTYDANDDKEAEDKISKRTLAEWLWLTDAGIQGRDKFMSEKQAKSAAESMPKITGMVNAVYATEDLSSSASGAFSQSGLGLNDTDFMTLSPSVLIAMYEQFHQKLPSRPLLEPARHFAQEQEHWAGLDWDVVD</sequence>
<dbReference type="Proteomes" id="UP000621390">
    <property type="component" value="Unassembled WGS sequence"/>
</dbReference>
<dbReference type="RefSeq" id="WP_199493335.1">
    <property type="nucleotide sequence ID" value="NZ_JAEMOP010000009.1"/>
</dbReference>
<organism evidence="3 4">
    <name type="scientific">Idiomarina abyssalis</name>
    <dbReference type="NCBI Taxonomy" id="86102"/>
    <lineage>
        <taxon>Bacteria</taxon>
        <taxon>Pseudomonadati</taxon>
        <taxon>Pseudomonadota</taxon>
        <taxon>Gammaproteobacteria</taxon>
        <taxon>Alteromonadales</taxon>
        <taxon>Idiomarinaceae</taxon>
        <taxon>Idiomarina</taxon>
    </lineage>
</organism>
<feature type="transmembrane region" description="Helical" evidence="1">
    <location>
        <begin position="20"/>
        <end position="39"/>
    </location>
</feature>
<evidence type="ECO:0000313" key="3">
    <source>
        <dbReference type="EMBL" id="MBJ7316823.1"/>
    </source>
</evidence>
<dbReference type="EMBL" id="JAEMOS010000002">
    <property type="protein sequence ID" value="MBJ7265503.1"/>
    <property type="molecule type" value="Genomic_DNA"/>
</dbReference>
<keyword evidence="1" id="KW-1133">Transmembrane helix</keyword>
<evidence type="ECO:0000313" key="4">
    <source>
        <dbReference type="Proteomes" id="UP000621390"/>
    </source>
</evidence>